<feature type="domain" description="GST C-terminal" evidence="5">
    <location>
        <begin position="86"/>
        <end position="206"/>
    </location>
</feature>
<keyword evidence="2 6" id="KW-0808">Transferase</keyword>
<dbReference type="OrthoDB" id="9810080at2"/>
<evidence type="ECO:0000256" key="3">
    <source>
        <dbReference type="RuleBase" id="RU003494"/>
    </source>
</evidence>
<dbReference type="Gene3D" id="3.40.30.10">
    <property type="entry name" value="Glutaredoxin"/>
    <property type="match status" value="1"/>
</dbReference>
<reference evidence="6 7" key="1">
    <citation type="submission" date="2015-11" db="EMBL/GenBank/DDBJ databases">
        <title>Draft genome sequence of Paramesorhizobium deserti A-3-E, a strain highly resistant to diverse beta-lactam antibiotics.</title>
        <authorList>
            <person name="Lv R."/>
            <person name="Yang X."/>
            <person name="Fang N."/>
            <person name="Guo J."/>
            <person name="Luo X."/>
            <person name="Peng F."/>
            <person name="Yang R."/>
            <person name="Cui Y."/>
            <person name="Fang C."/>
            <person name="Song Y."/>
        </authorList>
    </citation>
    <scope>NUCLEOTIDE SEQUENCE [LARGE SCALE GENOMIC DNA]</scope>
    <source>
        <strain evidence="6 7">A-3-E</strain>
    </source>
</reference>
<proteinExistence type="inferred from homology"/>
<evidence type="ECO:0000313" key="6">
    <source>
        <dbReference type="EMBL" id="KXF76954.1"/>
    </source>
</evidence>
<accession>A0A135HUV7</accession>
<comment type="caution">
    <text evidence="6">The sequence shown here is derived from an EMBL/GenBank/DDBJ whole genome shotgun (WGS) entry which is preliminary data.</text>
</comment>
<organism evidence="6 7">
    <name type="scientific">Paramesorhizobium deserti</name>
    <dbReference type="NCBI Taxonomy" id="1494590"/>
    <lineage>
        <taxon>Bacteria</taxon>
        <taxon>Pseudomonadati</taxon>
        <taxon>Pseudomonadota</taxon>
        <taxon>Alphaproteobacteria</taxon>
        <taxon>Hyphomicrobiales</taxon>
        <taxon>Phyllobacteriaceae</taxon>
        <taxon>Paramesorhizobium</taxon>
    </lineage>
</organism>
<dbReference type="PANTHER" id="PTHR44051:SF19">
    <property type="entry name" value="DISULFIDE-BOND OXIDOREDUCTASE YFCG"/>
    <property type="match status" value="1"/>
</dbReference>
<protein>
    <submittedName>
        <fullName evidence="6">Glutathione S-transferase</fullName>
    </submittedName>
</protein>
<dbReference type="EMBL" id="LNTU01000023">
    <property type="protein sequence ID" value="KXF76954.1"/>
    <property type="molecule type" value="Genomic_DNA"/>
</dbReference>
<dbReference type="Pfam" id="PF00043">
    <property type="entry name" value="GST_C"/>
    <property type="match status" value="1"/>
</dbReference>
<dbReference type="InterPro" id="IPR004045">
    <property type="entry name" value="Glutathione_S-Trfase_N"/>
</dbReference>
<evidence type="ECO:0000259" key="5">
    <source>
        <dbReference type="PROSITE" id="PS50405"/>
    </source>
</evidence>
<dbReference type="Gene3D" id="1.20.1050.10">
    <property type="match status" value="1"/>
</dbReference>
<sequence length="206" mass="23067">MLKIWGRPNSTNVKKALWAAAELDLEYEHIIAGGAHGIVDTPEFRALNPNGLVPVIEDDGFILWESNAIARYLAAKYGVGKLWIDDAARRADAEKWMDWASTTLASPFVDIIWHTVRLPEDKRDPAIKARGVTAFAKALEVPEKALSGQPWLSGAEFGIGDIPLGVFVYAWMELPIDRPEFPHLTAWYKRLQERPAYARSVMTPLT</sequence>
<comment type="similarity">
    <text evidence="1 3">Belongs to the GST superfamily.</text>
</comment>
<dbReference type="CDD" id="cd03180">
    <property type="entry name" value="GST_C_2"/>
    <property type="match status" value="1"/>
</dbReference>
<dbReference type="SUPFAM" id="SSF47616">
    <property type="entry name" value="GST C-terminal domain-like"/>
    <property type="match status" value="1"/>
</dbReference>
<dbReference type="FunFam" id="3.40.30.10:FF:000039">
    <property type="entry name" value="Glutathione S-transferase domain"/>
    <property type="match status" value="1"/>
</dbReference>
<evidence type="ECO:0000256" key="1">
    <source>
        <dbReference type="ARBA" id="ARBA00007409"/>
    </source>
</evidence>
<dbReference type="GO" id="GO:0016740">
    <property type="term" value="F:transferase activity"/>
    <property type="evidence" value="ECO:0007669"/>
    <property type="project" value="UniProtKB-KW"/>
</dbReference>
<keyword evidence="7" id="KW-1185">Reference proteome</keyword>
<dbReference type="Proteomes" id="UP000070107">
    <property type="component" value="Unassembled WGS sequence"/>
</dbReference>
<dbReference type="SFLD" id="SFLDS00019">
    <property type="entry name" value="Glutathione_Transferase_(cytos"/>
    <property type="match status" value="1"/>
</dbReference>
<gene>
    <name evidence="6" type="ORF">ATN84_13225</name>
</gene>
<dbReference type="SFLD" id="SFLDG00358">
    <property type="entry name" value="Main_(cytGST)"/>
    <property type="match status" value="1"/>
</dbReference>
<feature type="domain" description="GST N-terminal" evidence="4">
    <location>
        <begin position="1"/>
        <end position="81"/>
    </location>
</feature>
<dbReference type="PANTHER" id="PTHR44051">
    <property type="entry name" value="GLUTATHIONE S-TRANSFERASE-RELATED"/>
    <property type="match status" value="1"/>
</dbReference>
<dbReference type="RefSeq" id="WP_068882546.1">
    <property type="nucleotide sequence ID" value="NZ_LNTU01000023.1"/>
</dbReference>
<dbReference type="InterPro" id="IPR036282">
    <property type="entry name" value="Glutathione-S-Trfase_C_sf"/>
</dbReference>
<dbReference type="InterPro" id="IPR040079">
    <property type="entry name" value="Glutathione_S-Trfase"/>
</dbReference>
<dbReference type="InterPro" id="IPR036249">
    <property type="entry name" value="Thioredoxin-like_sf"/>
</dbReference>
<dbReference type="SUPFAM" id="SSF52833">
    <property type="entry name" value="Thioredoxin-like"/>
    <property type="match status" value="1"/>
</dbReference>
<evidence type="ECO:0000256" key="2">
    <source>
        <dbReference type="ARBA" id="ARBA00022679"/>
    </source>
</evidence>
<evidence type="ECO:0000259" key="4">
    <source>
        <dbReference type="PROSITE" id="PS50404"/>
    </source>
</evidence>
<dbReference type="InterPro" id="IPR004046">
    <property type="entry name" value="GST_C"/>
</dbReference>
<dbReference type="Pfam" id="PF02798">
    <property type="entry name" value="GST_N"/>
    <property type="match status" value="1"/>
</dbReference>
<dbReference type="STRING" id="1494590.ATN84_13225"/>
<dbReference type="AlphaFoldDB" id="A0A135HUV7"/>
<dbReference type="PROSITE" id="PS50404">
    <property type="entry name" value="GST_NTER"/>
    <property type="match status" value="1"/>
</dbReference>
<dbReference type="InterPro" id="IPR010987">
    <property type="entry name" value="Glutathione-S-Trfase_C-like"/>
</dbReference>
<evidence type="ECO:0000313" key="7">
    <source>
        <dbReference type="Proteomes" id="UP000070107"/>
    </source>
</evidence>
<dbReference type="SFLD" id="SFLDG01150">
    <property type="entry name" value="Main.1:_Beta-like"/>
    <property type="match status" value="1"/>
</dbReference>
<name>A0A135HUV7_9HYPH</name>
<dbReference type="PROSITE" id="PS50405">
    <property type="entry name" value="GST_CTER"/>
    <property type="match status" value="1"/>
</dbReference>
<dbReference type="CDD" id="cd03047">
    <property type="entry name" value="GST_N_2"/>
    <property type="match status" value="1"/>
</dbReference>